<dbReference type="InterPro" id="IPR036097">
    <property type="entry name" value="HisK_dim/P_sf"/>
</dbReference>
<protein>
    <recommendedName>
        <fullName evidence="3">histidine kinase</fullName>
        <ecNumber evidence="3">2.7.13.3</ecNumber>
    </recommendedName>
</protein>
<comment type="caution">
    <text evidence="18">The sequence shown here is derived from an EMBL/GenBank/DDBJ whole genome shotgun (WGS) entry which is preliminary data.</text>
</comment>
<feature type="domain" description="PAS" evidence="15">
    <location>
        <begin position="279"/>
        <end position="351"/>
    </location>
</feature>
<proteinExistence type="predicted"/>
<evidence type="ECO:0000259" key="14">
    <source>
        <dbReference type="PROSITE" id="PS50109"/>
    </source>
</evidence>
<keyword evidence="19" id="KW-1185">Reference proteome</keyword>
<dbReference type="CDD" id="cd00082">
    <property type="entry name" value="HisKA"/>
    <property type="match status" value="1"/>
</dbReference>
<evidence type="ECO:0000256" key="11">
    <source>
        <dbReference type="ARBA" id="ARBA00023012"/>
    </source>
</evidence>
<dbReference type="InterPro" id="IPR000014">
    <property type="entry name" value="PAS"/>
</dbReference>
<evidence type="ECO:0000313" key="19">
    <source>
        <dbReference type="Proteomes" id="UP000295443"/>
    </source>
</evidence>
<dbReference type="CDD" id="cd00075">
    <property type="entry name" value="HATPase"/>
    <property type="match status" value="1"/>
</dbReference>
<sequence length="886" mass="98306">MRVTRPSPRHRPATAPRERSSYLDFEASARMINRSAWFPILFWVIAVACAGYILHWQYRSARNLLGTQASVALERELHQLDNALWGRPNGMDEAARFRQLFLPMEDKSSHYFIVDRIGRVAAADQANAQAKAAADLFDETALAALKQLDGQGGTLIAADGEGLLGLQALRAVNTRQPGGILVIQRNLSTERARLAYHYLSALVSFALLALIASTLLFLVMMRGVNRRLGQVTKAISRFAQGDGSARADMVGHDPIARLAGAFDNMANRIGQERSNLAESEERLKFALHGSNAGIWDWRIDSGHTYYSPRWKSLLGYGEREVLAHSEEWLKRVHPDDLPRVMAQLNAHMTGGSDFFESEHRLRRKGDDYIWALERGVVLRDERGKPYRMVGALTDITARKEIESALLRSEEAYRSVVNAVTQVIFRCDGEGRLTFLNPAWSDLTGNPIDSSLARPLTDFVAAEDRSQATWLIEAANRGEHGTVAGELRLTTQDGGTRWFSLHARSLGADRASSGIAGLLTDIDPLKKAQDALTRSNKERNTILDLSPDGYVFIDRDRQVVYVNPAFLAMTGLADVRIVGKPLDELEGFLQALSDPAKPLPHFVDTADDVEYLVHLANPAKSILKWLIRHIRDENGQLQAGVIFFRDVTAQMEIDRMKSEFLSTAAHELRTPMASIYGFAELLLAREFDAATQRDLIQRIHRQTKNLTNLVNELLDLARIEARGSKTFKFKDQALAPAVMNTLGTFYVPHETHSLEVELEPDLASVHIDTDKFQQAMVNVLGNALKYSPSGGTILVSSAHKVENGRAFVGISIQDQGIGMTDEQMAHMFDRFYRADTSGAIPGTGLGMCLVKEIMAIFNGQVTVTSEFGHGTEVTLWLPVVDPTISKG</sequence>
<evidence type="ECO:0000256" key="12">
    <source>
        <dbReference type="ARBA" id="ARBA00023136"/>
    </source>
</evidence>
<dbReference type="PANTHER" id="PTHR42878">
    <property type="entry name" value="TWO-COMPONENT HISTIDINE KINASE"/>
    <property type="match status" value="1"/>
</dbReference>
<dbReference type="InterPro" id="IPR050351">
    <property type="entry name" value="BphY/WalK/GraS-like"/>
</dbReference>
<reference evidence="18 19" key="1">
    <citation type="submission" date="2019-03" db="EMBL/GenBank/DDBJ databases">
        <title>Genome sequence of Thiobacillaceae bacterium LSR1, a sulfur-oxidizing bacterium isolated from freshwater sediment.</title>
        <authorList>
            <person name="Li S."/>
        </authorList>
    </citation>
    <scope>NUCLEOTIDE SEQUENCE [LARGE SCALE GENOMIC DNA]</scope>
    <source>
        <strain evidence="18 19">LSR1</strain>
    </source>
</reference>
<dbReference type="SUPFAM" id="SSF47384">
    <property type="entry name" value="Homodimeric domain of signal transducing histidine kinase"/>
    <property type="match status" value="1"/>
</dbReference>
<evidence type="ECO:0000256" key="13">
    <source>
        <dbReference type="SAM" id="Phobius"/>
    </source>
</evidence>
<dbReference type="InterPro" id="IPR003661">
    <property type="entry name" value="HisK_dim/P_dom"/>
</dbReference>
<dbReference type="InterPro" id="IPR001610">
    <property type="entry name" value="PAC"/>
</dbReference>
<dbReference type="InterPro" id="IPR036890">
    <property type="entry name" value="HATPase_C_sf"/>
</dbReference>
<dbReference type="InterPro" id="IPR013656">
    <property type="entry name" value="PAS_4"/>
</dbReference>
<dbReference type="FunFam" id="3.30.565.10:FF:000006">
    <property type="entry name" value="Sensor histidine kinase WalK"/>
    <property type="match status" value="1"/>
</dbReference>
<dbReference type="GO" id="GO:0000156">
    <property type="term" value="F:phosphorelay response regulator activity"/>
    <property type="evidence" value="ECO:0007669"/>
    <property type="project" value="TreeGrafter"/>
</dbReference>
<dbReference type="CDD" id="cd06225">
    <property type="entry name" value="HAMP"/>
    <property type="match status" value="1"/>
</dbReference>
<evidence type="ECO:0000256" key="3">
    <source>
        <dbReference type="ARBA" id="ARBA00012438"/>
    </source>
</evidence>
<evidence type="ECO:0000256" key="10">
    <source>
        <dbReference type="ARBA" id="ARBA00022989"/>
    </source>
</evidence>
<keyword evidence="8" id="KW-0418">Kinase</keyword>
<evidence type="ECO:0000256" key="1">
    <source>
        <dbReference type="ARBA" id="ARBA00000085"/>
    </source>
</evidence>
<accession>A0A4R1BKU7</accession>
<keyword evidence="10 13" id="KW-1133">Transmembrane helix</keyword>
<dbReference type="SUPFAM" id="SSF55785">
    <property type="entry name" value="PYP-like sensor domain (PAS domain)"/>
    <property type="match status" value="3"/>
</dbReference>
<keyword evidence="7" id="KW-0547">Nucleotide-binding</keyword>
<dbReference type="FunFam" id="1.10.287.130:FF:000001">
    <property type="entry name" value="Two-component sensor histidine kinase"/>
    <property type="match status" value="1"/>
</dbReference>
<keyword evidence="6 13" id="KW-0812">Transmembrane</keyword>
<dbReference type="InterPro" id="IPR035965">
    <property type="entry name" value="PAS-like_dom_sf"/>
</dbReference>
<name>A0A4R1BKU7_9PROT</name>
<feature type="domain" description="PAC" evidence="16">
    <location>
        <begin position="355"/>
        <end position="407"/>
    </location>
</feature>
<dbReference type="InterPro" id="IPR003594">
    <property type="entry name" value="HATPase_dom"/>
</dbReference>
<feature type="domain" description="Histidine kinase" evidence="14">
    <location>
        <begin position="662"/>
        <end position="880"/>
    </location>
</feature>
<dbReference type="Pfam" id="PF00989">
    <property type="entry name" value="PAS"/>
    <property type="match status" value="1"/>
</dbReference>
<dbReference type="PRINTS" id="PR00344">
    <property type="entry name" value="BCTRLSENSOR"/>
</dbReference>
<feature type="domain" description="PAS" evidence="15">
    <location>
        <begin position="408"/>
        <end position="478"/>
    </location>
</feature>
<evidence type="ECO:0000256" key="6">
    <source>
        <dbReference type="ARBA" id="ARBA00022692"/>
    </source>
</evidence>
<dbReference type="SMART" id="SM00387">
    <property type="entry name" value="HATPase_c"/>
    <property type="match status" value="1"/>
</dbReference>
<dbReference type="InterPro" id="IPR005467">
    <property type="entry name" value="His_kinase_dom"/>
</dbReference>
<dbReference type="EC" id="2.7.13.3" evidence="3"/>
<dbReference type="InterPro" id="IPR013767">
    <property type="entry name" value="PAS_fold"/>
</dbReference>
<dbReference type="PROSITE" id="PS50109">
    <property type="entry name" value="HIS_KIN"/>
    <property type="match status" value="1"/>
</dbReference>
<dbReference type="InterPro" id="IPR000700">
    <property type="entry name" value="PAS-assoc_C"/>
</dbReference>
<dbReference type="InterPro" id="IPR013655">
    <property type="entry name" value="PAS_fold_3"/>
</dbReference>
<evidence type="ECO:0000313" key="18">
    <source>
        <dbReference type="EMBL" id="TCJ17983.1"/>
    </source>
</evidence>
<dbReference type="GO" id="GO:0030295">
    <property type="term" value="F:protein kinase activator activity"/>
    <property type="evidence" value="ECO:0007669"/>
    <property type="project" value="TreeGrafter"/>
</dbReference>
<dbReference type="PROSITE" id="PS50112">
    <property type="entry name" value="PAS"/>
    <property type="match status" value="3"/>
</dbReference>
<dbReference type="Gene3D" id="3.30.450.20">
    <property type="entry name" value="PAS domain"/>
    <property type="match status" value="3"/>
</dbReference>
<dbReference type="InterPro" id="IPR003660">
    <property type="entry name" value="HAMP_dom"/>
</dbReference>
<evidence type="ECO:0000256" key="9">
    <source>
        <dbReference type="ARBA" id="ARBA00022840"/>
    </source>
</evidence>
<feature type="domain" description="HAMP" evidence="17">
    <location>
        <begin position="222"/>
        <end position="274"/>
    </location>
</feature>
<dbReference type="SMART" id="SM00388">
    <property type="entry name" value="HisKA"/>
    <property type="match status" value="1"/>
</dbReference>
<dbReference type="OrthoDB" id="9810730at2"/>
<evidence type="ECO:0000256" key="5">
    <source>
        <dbReference type="ARBA" id="ARBA00022679"/>
    </source>
</evidence>
<dbReference type="Gene3D" id="1.10.287.130">
    <property type="match status" value="1"/>
</dbReference>
<dbReference type="SMART" id="SM00086">
    <property type="entry name" value="PAC"/>
    <property type="match status" value="2"/>
</dbReference>
<dbReference type="GO" id="GO:0007234">
    <property type="term" value="P:osmosensory signaling via phosphorelay pathway"/>
    <property type="evidence" value="ECO:0007669"/>
    <property type="project" value="TreeGrafter"/>
</dbReference>
<dbReference type="PANTHER" id="PTHR42878:SF7">
    <property type="entry name" value="SENSOR HISTIDINE KINASE GLRK"/>
    <property type="match status" value="1"/>
</dbReference>
<feature type="domain" description="PAC" evidence="16">
    <location>
        <begin position="482"/>
        <end position="533"/>
    </location>
</feature>
<evidence type="ECO:0000259" key="16">
    <source>
        <dbReference type="PROSITE" id="PS50113"/>
    </source>
</evidence>
<dbReference type="InterPro" id="IPR004358">
    <property type="entry name" value="Sig_transdc_His_kin-like_C"/>
</dbReference>
<dbReference type="Proteomes" id="UP000295443">
    <property type="component" value="Unassembled WGS sequence"/>
</dbReference>
<evidence type="ECO:0000256" key="8">
    <source>
        <dbReference type="ARBA" id="ARBA00022777"/>
    </source>
</evidence>
<dbReference type="Gene3D" id="6.10.340.10">
    <property type="match status" value="1"/>
</dbReference>
<dbReference type="Pfam" id="PF00672">
    <property type="entry name" value="HAMP"/>
    <property type="match status" value="1"/>
</dbReference>
<evidence type="ECO:0000256" key="2">
    <source>
        <dbReference type="ARBA" id="ARBA00004429"/>
    </source>
</evidence>
<dbReference type="Pfam" id="PF08448">
    <property type="entry name" value="PAS_4"/>
    <property type="match status" value="1"/>
</dbReference>
<keyword evidence="9" id="KW-0067">ATP-binding</keyword>
<dbReference type="SMART" id="SM00304">
    <property type="entry name" value="HAMP"/>
    <property type="match status" value="1"/>
</dbReference>
<dbReference type="GO" id="GO:0006355">
    <property type="term" value="P:regulation of DNA-templated transcription"/>
    <property type="evidence" value="ECO:0007669"/>
    <property type="project" value="InterPro"/>
</dbReference>
<dbReference type="EMBL" id="SJZB01000013">
    <property type="protein sequence ID" value="TCJ17983.1"/>
    <property type="molecule type" value="Genomic_DNA"/>
</dbReference>
<evidence type="ECO:0000256" key="4">
    <source>
        <dbReference type="ARBA" id="ARBA00022553"/>
    </source>
</evidence>
<dbReference type="Pfam" id="PF02518">
    <property type="entry name" value="HATPase_c"/>
    <property type="match status" value="1"/>
</dbReference>
<keyword evidence="5" id="KW-0808">Transferase</keyword>
<feature type="transmembrane region" description="Helical" evidence="13">
    <location>
        <begin position="36"/>
        <end position="54"/>
    </location>
</feature>
<keyword evidence="4" id="KW-0597">Phosphoprotein</keyword>
<dbReference type="NCBIfam" id="TIGR00229">
    <property type="entry name" value="sensory_box"/>
    <property type="match status" value="3"/>
</dbReference>
<dbReference type="PROSITE" id="PS50113">
    <property type="entry name" value="PAC"/>
    <property type="match status" value="2"/>
</dbReference>
<dbReference type="PROSITE" id="PS50885">
    <property type="entry name" value="HAMP"/>
    <property type="match status" value="1"/>
</dbReference>
<dbReference type="GO" id="GO:0005886">
    <property type="term" value="C:plasma membrane"/>
    <property type="evidence" value="ECO:0007669"/>
    <property type="project" value="UniProtKB-SubCell"/>
</dbReference>
<dbReference type="GO" id="GO:0000155">
    <property type="term" value="F:phosphorelay sensor kinase activity"/>
    <property type="evidence" value="ECO:0007669"/>
    <property type="project" value="InterPro"/>
</dbReference>
<dbReference type="SUPFAM" id="SSF55874">
    <property type="entry name" value="ATPase domain of HSP90 chaperone/DNA topoisomerase II/histidine kinase"/>
    <property type="match status" value="1"/>
</dbReference>
<gene>
    <name evidence="18" type="ORF">EZJ19_03505</name>
</gene>
<organism evidence="18 19">
    <name type="scientific">Parasulfuritortus cantonensis</name>
    <dbReference type="NCBI Taxonomy" id="2528202"/>
    <lineage>
        <taxon>Bacteria</taxon>
        <taxon>Pseudomonadati</taxon>
        <taxon>Pseudomonadota</taxon>
        <taxon>Betaproteobacteria</taxon>
        <taxon>Nitrosomonadales</taxon>
        <taxon>Thiobacillaceae</taxon>
        <taxon>Parasulfuritortus</taxon>
    </lineage>
</organism>
<feature type="transmembrane region" description="Helical" evidence="13">
    <location>
        <begin position="195"/>
        <end position="221"/>
    </location>
</feature>
<dbReference type="Gene3D" id="3.30.565.10">
    <property type="entry name" value="Histidine kinase-like ATPase, C-terminal domain"/>
    <property type="match status" value="1"/>
</dbReference>
<evidence type="ECO:0000259" key="15">
    <source>
        <dbReference type="PROSITE" id="PS50112"/>
    </source>
</evidence>
<dbReference type="SMART" id="SM00091">
    <property type="entry name" value="PAS"/>
    <property type="match status" value="3"/>
</dbReference>
<keyword evidence="11" id="KW-0902">Two-component regulatory system</keyword>
<dbReference type="Pfam" id="PF00512">
    <property type="entry name" value="HisKA"/>
    <property type="match status" value="1"/>
</dbReference>
<comment type="subcellular location">
    <subcellularLocation>
        <location evidence="2">Cell inner membrane</location>
        <topology evidence="2">Multi-pass membrane protein</topology>
    </subcellularLocation>
</comment>
<feature type="domain" description="PAS" evidence="15">
    <location>
        <begin position="534"/>
        <end position="579"/>
    </location>
</feature>
<dbReference type="Pfam" id="PF08447">
    <property type="entry name" value="PAS_3"/>
    <property type="match status" value="1"/>
</dbReference>
<evidence type="ECO:0000259" key="17">
    <source>
        <dbReference type="PROSITE" id="PS50885"/>
    </source>
</evidence>
<keyword evidence="12 13" id="KW-0472">Membrane</keyword>
<evidence type="ECO:0000256" key="7">
    <source>
        <dbReference type="ARBA" id="ARBA00022741"/>
    </source>
</evidence>
<comment type="catalytic activity">
    <reaction evidence="1">
        <text>ATP + protein L-histidine = ADP + protein N-phospho-L-histidine.</text>
        <dbReference type="EC" id="2.7.13.3"/>
    </reaction>
</comment>
<dbReference type="AlphaFoldDB" id="A0A4R1BKU7"/>
<dbReference type="CDD" id="cd00130">
    <property type="entry name" value="PAS"/>
    <property type="match status" value="3"/>
</dbReference>